<keyword evidence="10" id="KW-1185">Reference proteome</keyword>
<dbReference type="EMBL" id="AAOF01000007">
    <property type="protein sequence ID" value="EAR21598.1"/>
    <property type="molecule type" value="Genomic_DNA"/>
</dbReference>
<dbReference type="InterPro" id="IPR005219">
    <property type="entry name" value="PqiA-like_proteobact"/>
</dbReference>
<dbReference type="NCBIfam" id="TIGR00155">
    <property type="entry name" value="pqiA_fam"/>
    <property type="match status" value="1"/>
</dbReference>
<dbReference type="InterPro" id="IPR051800">
    <property type="entry name" value="PqiA-PqiB_transport"/>
</dbReference>
<comment type="subcellular location">
    <subcellularLocation>
        <location evidence="1">Cell inner membrane</location>
        <topology evidence="1">Multi-pass membrane protein</topology>
    </subcellularLocation>
</comment>
<evidence type="ECO:0000256" key="5">
    <source>
        <dbReference type="ARBA" id="ARBA00022692"/>
    </source>
</evidence>
<keyword evidence="3" id="KW-1003">Cell membrane</keyword>
<dbReference type="GO" id="GO:0005886">
    <property type="term" value="C:plasma membrane"/>
    <property type="evidence" value="ECO:0007669"/>
    <property type="project" value="UniProtKB-SubCell"/>
</dbReference>
<feature type="transmembrane region" description="Helical" evidence="8">
    <location>
        <begin position="329"/>
        <end position="354"/>
    </location>
</feature>
<dbReference type="AlphaFoldDB" id="A4BRM7"/>
<keyword evidence="5 8" id="KW-0812">Transmembrane</keyword>
<evidence type="ECO:0000313" key="10">
    <source>
        <dbReference type="Proteomes" id="UP000003374"/>
    </source>
</evidence>
<protein>
    <recommendedName>
        <fullName evidence="11">Paraquat-inducible protein A</fullName>
    </recommendedName>
</protein>
<comment type="similarity">
    <text evidence="2">Belongs to the PqiA family.</text>
</comment>
<dbReference type="Proteomes" id="UP000003374">
    <property type="component" value="Unassembled WGS sequence"/>
</dbReference>
<feature type="transmembrane region" description="Helical" evidence="8">
    <location>
        <begin position="188"/>
        <end position="207"/>
    </location>
</feature>
<evidence type="ECO:0000256" key="3">
    <source>
        <dbReference type="ARBA" id="ARBA00022475"/>
    </source>
</evidence>
<evidence type="ECO:0000313" key="9">
    <source>
        <dbReference type="EMBL" id="EAR21598.1"/>
    </source>
</evidence>
<dbReference type="PANTHER" id="PTHR30462">
    <property type="entry name" value="INTERMEMBRANE TRANSPORT PROTEIN PQIB-RELATED"/>
    <property type="match status" value="1"/>
</dbReference>
<feature type="transmembrane region" description="Helical" evidence="8">
    <location>
        <begin position="375"/>
        <end position="394"/>
    </location>
</feature>
<dbReference type="HOGENOM" id="CLU_041903_0_1_6"/>
<comment type="caution">
    <text evidence="9">The sequence shown here is derived from an EMBL/GenBank/DDBJ whole genome shotgun (WGS) entry which is preliminary data.</text>
</comment>
<name>A4BRM7_9GAMM</name>
<evidence type="ECO:0000256" key="1">
    <source>
        <dbReference type="ARBA" id="ARBA00004429"/>
    </source>
</evidence>
<dbReference type="InterPro" id="IPR007498">
    <property type="entry name" value="PqiA-like"/>
</dbReference>
<evidence type="ECO:0000256" key="7">
    <source>
        <dbReference type="ARBA" id="ARBA00023136"/>
    </source>
</evidence>
<dbReference type="Pfam" id="PF04403">
    <property type="entry name" value="PqiA"/>
    <property type="match status" value="2"/>
</dbReference>
<feature type="transmembrane region" description="Helical" evidence="8">
    <location>
        <begin position="117"/>
        <end position="141"/>
    </location>
</feature>
<evidence type="ECO:0000256" key="4">
    <source>
        <dbReference type="ARBA" id="ARBA00022519"/>
    </source>
</evidence>
<evidence type="ECO:0000256" key="2">
    <source>
        <dbReference type="ARBA" id="ARBA00007555"/>
    </source>
</evidence>
<organism evidence="9 10">
    <name type="scientific">Nitrococcus mobilis Nb-231</name>
    <dbReference type="NCBI Taxonomy" id="314278"/>
    <lineage>
        <taxon>Bacteria</taxon>
        <taxon>Pseudomonadati</taxon>
        <taxon>Pseudomonadota</taxon>
        <taxon>Gammaproteobacteria</taxon>
        <taxon>Chromatiales</taxon>
        <taxon>Ectothiorhodospiraceae</taxon>
        <taxon>Nitrococcus</taxon>
    </lineage>
</organism>
<proteinExistence type="inferred from homology"/>
<feature type="transmembrane region" description="Helical" evidence="8">
    <location>
        <begin position="161"/>
        <end position="182"/>
    </location>
</feature>
<keyword evidence="4" id="KW-0997">Cell inner membrane</keyword>
<sequence length="444" mass="47840">MGDLRQPFAGTANGDRISTASSRLTRRRRLRACHGCDLVVALPPLRPNERADCPRCGHLLARRNRLPVQRGLALASAAFTCLVLAVSFPFVGFQVQGVSNRIELVDAPVSLIDFGEYLVAISVLLTVVVLPALYLIGLIWLHSSLLRSKLLPQSRTIARAILHVIPWMMADVFVVATLVSLIKIVSYGQIGLDPAFWFFCAFAVLLLKTNQSVDADWLWFALAGEPPAPAGTRTGETAAGQGLTGCAVCGLINRLDDAAPTACRRCGEHLHSRHPQSLQRTYALLATATVLYVPANVYPIMTTTVLGASEPSTIIGGVLSFAYHGDLPIALIIFTASVLVPVSKILALGWLCVNAQRRVPRDRGTSARLYRAVEFIGRWSMVDVFVVAILVALLRAGAVLSITPGVAALAFASVVVVSMFAAMSFDPRLLWDAPRNGQEKGKDG</sequence>
<dbReference type="eggNOG" id="COG2995">
    <property type="taxonomic scope" value="Bacteria"/>
</dbReference>
<keyword evidence="6 8" id="KW-1133">Transmembrane helix</keyword>
<dbReference type="OrthoDB" id="9800207at2"/>
<feature type="transmembrane region" description="Helical" evidence="8">
    <location>
        <begin position="282"/>
        <end position="301"/>
    </location>
</feature>
<dbReference type="STRING" id="314278.NB231_02488"/>
<dbReference type="PANTHER" id="PTHR30462:SF3">
    <property type="entry name" value="INTERMEMBRANE TRANSPORT PROTEIN PQIA"/>
    <property type="match status" value="1"/>
</dbReference>
<gene>
    <name evidence="9" type="ORF">NB231_02488</name>
</gene>
<feature type="transmembrane region" description="Helical" evidence="8">
    <location>
        <begin position="72"/>
        <end position="97"/>
    </location>
</feature>
<reference evidence="9 10" key="1">
    <citation type="submission" date="2006-02" db="EMBL/GenBank/DDBJ databases">
        <authorList>
            <person name="Waterbury J."/>
            <person name="Ferriera S."/>
            <person name="Johnson J."/>
            <person name="Kravitz S."/>
            <person name="Halpern A."/>
            <person name="Remington K."/>
            <person name="Beeson K."/>
            <person name="Tran B."/>
            <person name="Rogers Y.-H."/>
            <person name="Friedman R."/>
            <person name="Venter J.C."/>
        </authorList>
    </citation>
    <scope>NUCLEOTIDE SEQUENCE [LARGE SCALE GENOMIC DNA]</scope>
    <source>
        <strain evidence="9 10">Nb-231</strain>
    </source>
</reference>
<evidence type="ECO:0008006" key="11">
    <source>
        <dbReference type="Google" id="ProtNLM"/>
    </source>
</evidence>
<keyword evidence="7 8" id="KW-0472">Membrane</keyword>
<evidence type="ECO:0000256" key="6">
    <source>
        <dbReference type="ARBA" id="ARBA00022989"/>
    </source>
</evidence>
<accession>A4BRM7</accession>
<evidence type="ECO:0000256" key="8">
    <source>
        <dbReference type="SAM" id="Phobius"/>
    </source>
</evidence>
<dbReference type="RefSeq" id="WP_004999461.1">
    <property type="nucleotide sequence ID" value="NZ_CH672427.1"/>
</dbReference>
<feature type="transmembrane region" description="Helical" evidence="8">
    <location>
        <begin position="406"/>
        <end position="425"/>
    </location>
</feature>